<feature type="transmembrane region" description="Helical" evidence="7">
    <location>
        <begin position="320"/>
        <end position="338"/>
    </location>
</feature>
<evidence type="ECO:0000313" key="8">
    <source>
        <dbReference type="EMBL" id="RBP15586.1"/>
    </source>
</evidence>
<feature type="transmembrane region" description="Helical" evidence="7">
    <location>
        <begin position="262"/>
        <end position="285"/>
    </location>
</feature>
<sequence length="343" mass="35406">MTIPSERTTLASAQTRMADASSAPSDKARRTALEMIAPLGVPIMTLGMVVYFGFATTGFLSIGNITDVCANSALPVIVAVGLTIPLVMGEFDLSISALAGLATVLYAQLVAKEGVDPAIAILVTLAASLAAGAFNGFMIAYVGLPALVATIAMSSFLVGMQFYVSGSVQIYGGFPETLVAFSRSNIGPVPTLVIVAAIIVLGAWVLLEKSVFGRQVKAVGGNAEAARLAGVDVRRTRALGFILCTFAASIAGILFANKQAVAYPLAGLDVLLPSFTAAFIGAATFRFGEFNIFGTVVGVLVTQIAANGLILLGVPNYTTYVFQGVILLVALIFARVVALRGTN</sequence>
<feature type="compositionally biased region" description="Polar residues" evidence="6">
    <location>
        <begin position="1"/>
        <end position="15"/>
    </location>
</feature>
<evidence type="ECO:0000256" key="5">
    <source>
        <dbReference type="ARBA" id="ARBA00023136"/>
    </source>
</evidence>
<keyword evidence="2" id="KW-1003">Cell membrane</keyword>
<dbReference type="InterPro" id="IPR001851">
    <property type="entry name" value="ABC_transp_permease"/>
</dbReference>
<feature type="region of interest" description="Disordered" evidence="6">
    <location>
        <begin position="1"/>
        <end position="26"/>
    </location>
</feature>
<keyword evidence="9" id="KW-1185">Reference proteome</keyword>
<evidence type="ECO:0000256" key="7">
    <source>
        <dbReference type="SAM" id="Phobius"/>
    </source>
</evidence>
<dbReference type="RefSeq" id="WP_147262707.1">
    <property type="nucleotide sequence ID" value="NZ_QNRK01000008.1"/>
</dbReference>
<reference evidence="8 9" key="1">
    <citation type="submission" date="2018-06" db="EMBL/GenBank/DDBJ databases">
        <title>Genomic Encyclopedia of Type Strains, Phase IV (KMG-IV): sequencing the most valuable type-strain genomes for metagenomic binning, comparative biology and taxonomic classification.</title>
        <authorList>
            <person name="Goeker M."/>
        </authorList>
    </citation>
    <scope>NUCLEOTIDE SEQUENCE [LARGE SCALE GENOMIC DNA]</scope>
    <source>
        <strain evidence="8 9">DSM 24875</strain>
    </source>
</reference>
<dbReference type="Pfam" id="PF02653">
    <property type="entry name" value="BPD_transp_2"/>
    <property type="match status" value="1"/>
</dbReference>
<feature type="transmembrane region" description="Helical" evidence="7">
    <location>
        <begin position="292"/>
        <end position="314"/>
    </location>
</feature>
<dbReference type="GO" id="GO:0022857">
    <property type="term" value="F:transmembrane transporter activity"/>
    <property type="evidence" value="ECO:0007669"/>
    <property type="project" value="InterPro"/>
</dbReference>
<keyword evidence="4 7" id="KW-1133">Transmembrane helix</keyword>
<dbReference type="EMBL" id="QNRK01000008">
    <property type="protein sequence ID" value="RBP15586.1"/>
    <property type="molecule type" value="Genomic_DNA"/>
</dbReference>
<accession>A0A366FN84</accession>
<proteinExistence type="predicted"/>
<dbReference type="Proteomes" id="UP000253529">
    <property type="component" value="Unassembled WGS sequence"/>
</dbReference>
<dbReference type="GO" id="GO:0005886">
    <property type="term" value="C:plasma membrane"/>
    <property type="evidence" value="ECO:0007669"/>
    <property type="project" value="UniProtKB-SubCell"/>
</dbReference>
<evidence type="ECO:0000256" key="6">
    <source>
        <dbReference type="SAM" id="MobiDB-lite"/>
    </source>
</evidence>
<gene>
    <name evidence="8" type="ORF">DFR50_108143</name>
</gene>
<feature type="transmembrane region" description="Helical" evidence="7">
    <location>
        <begin position="117"/>
        <end position="137"/>
    </location>
</feature>
<evidence type="ECO:0000256" key="4">
    <source>
        <dbReference type="ARBA" id="ARBA00022989"/>
    </source>
</evidence>
<evidence type="ECO:0000256" key="3">
    <source>
        <dbReference type="ARBA" id="ARBA00022692"/>
    </source>
</evidence>
<comment type="subcellular location">
    <subcellularLocation>
        <location evidence="1">Cell membrane</location>
        <topology evidence="1">Multi-pass membrane protein</topology>
    </subcellularLocation>
</comment>
<organism evidence="8 9">
    <name type="scientific">Roseiarcus fermentans</name>
    <dbReference type="NCBI Taxonomy" id="1473586"/>
    <lineage>
        <taxon>Bacteria</taxon>
        <taxon>Pseudomonadati</taxon>
        <taxon>Pseudomonadota</taxon>
        <taxon>Alphaproteobacteria</taxon>
        <taxon>Hyphomicrobiales</taxon>
        <taxon>Roseiarcaceae</taxon>
        <taxon>Roseiarcus</taxon>
    </lineage>
</organism>
<feature type="transmembrane region" description="Helical" evidence="7">
    <location>
        <begin position="35"/>
        <end position="54"/>
    </location>
</feature>
<dbReference type="CDD" id="cd06579">
    <property type="entry name" value="TM_PBP1_transp_AraH_like"/>
    <property type="match status" value="1"/>
</dbReference>
<evidence type="ECO:0000256" key="2">
    <source>
        <dbReference type="ARBA" id="ARBA00022475"/>
    </source>
</evidence>
<feature type="transmembrane region" description="Helical" evidence="7">
    <location>
        <begin position="186"/>
        <end position="207"/>
    </location>
</feature>
<dbReference type="OrthoDB" id="6384190at2"/>
<keyword evidence="3 7" id="KW-0812">Transmembrane</keyword>
<keyword evidence="5 7" id="KW-0472">Membrane</keyword>
<feature type="transmembrane region" description="Helical" evidence="7">
    <location>
        <begin position="144"/>
        <end position="166"/>
    </location>
</feature>
<name>A0A366FN84_9HYPH</name>
<evidence type="ECO:0000313" key="9">
    <source>
        <dbReference type="Proteomes" id="UP000253529"/>
    </source>
</evidence>
<evidence type="ECO:0000256" key="1">
    <source>
        <dbReference type="ARBA" id="ARBA00004651"/>
    </source>
</evidence>
<protein>
    <submittedName>
        <fullName evidence="8">Ribose transport system permease protein</fullName>
    </submittedName>
</protein>
<feature type="transmembrane region" description="Helical" evidence="7">
    <location>
        <begin position="238"/>
        <end position="256"/>
    </location>
</feature>
<comment type="caution">
    <text evidence="8">The sequence shown here is derived from an EMBL/GenBank/DDBJ whole genome shotgun (WGS) entry which is preliminary data.</text>
</comment>
<dbReference type="PANTHER" id="PTHR32196">
    <property type="entry name" value="ABC TRANSPORTER PERMEASE PROTEIN YPHD-RELATED-RELATED"/>
    <property type="match status" value="1"/>
</dbReference>
<dbReference type="AlphaFoldDB" id="A0A366FN84"/>